<comment type="caution">
    <text evidence="13">The sequence shown here is derived from an EMBL/GenBank/DDBJ whole genome shotgun (WGS) entry which is preliminary data.</text>
</comment>
<evidence type="ECO:0000256" key="7">
    <source>
        <dbReference type="ARBA" id="ARBA00022989"/>
    </source>
</evidence>
<evidence type="ECO:0000313" key="14">
    <source>
        <dbReference type="Proteomes" id="UP000762676"/>
    </source>
</evidence>
<evidence type="ECO:0000256" key="3">
    <source>
        <dbReference type="ARBA" id="ARBA00008743"/>
    </source>
</evidence>
<dbReference type="Pfam" id="PF03345">
    <property type="entry name" value="OST48_N"/>
    <property type="match status" value="1"/>
</dbReference>
<evidence type="ECO:0000256" key="1">
    <source>
        <dbReference type="ARBA" id="ARBA00004115"/>
    </source>
</evidence>
<evidence type="ECO:0000256" key="5">
    <source>
        <dbReference type="ARBA" id="ARBA00022692"/>
    </source>
</evidence>
<comment type="similarity">
    <text evidence="3 9">Belongs to the DDOST 48 kDa subunit family.</text>
</comment>
<dbReference type="InterPro" id="IPR055457">
    <property type="entry name" value="OST48_N"/>
</dbReference>
<proteinExistence type="inferred from homology"/>
<feature type="region of interest" description="Disordered" evidence="10">
    <location>
        <begin position="134"/>
        <end position="248"/>
    </location>
</feature>
<dbReference type="PANTHER" id="PTHR10830">
    <property type="entry name" value="DOLICHYL-DIPHOSPHOOLIGOSACCHARIDE--PROTEIN GLYCOSYLTRANSFERASE 48 KDA SUBUNIT"/>
    <property type="match status" value="1"/>
</dbReference>
<dbReference type="EMBL" id="BMAT01014088">
    <property type="protein sequence ID" value="GFS26052.1"/>
    <property type="molecule type" value="Genomic_DNA"/>
</dbReference>
<accession>A0AAV4JYQ9</accession>
<dbReference type="InterPro" id="IPR055459">
    <property type="entry name" value="OST48_MD"/>
</dbReference>
<evidence type="ECO:0000256" key="2">
    <source>
        <dbReference type="ARBA" id="ARBA00004922"/>
    </source>
</evidence>
<dbReference type="InterPro" id="IPR005013">
    <property type="entry name" value="DDOST_48_kDa_subunit"/>
</dbReference>
<dbReference type="Pfam" id="PF23358">
    <property type="entry name" value="OST48_MD"/>
    <property type="match status" value="1"/>
</dbReference>
<evidence type="ECO:0000313" key="13">
    <source>
        <dbReference type="EMBL" id="GFS26052.1"/>
    </source>
</evidence>
<dbReference type="Proteomes" id="UP000762676">
    <property type="component" value="Unassembled WGS sequence"/>
</dbReference>
<evidence type="ECO:0000256" key="8">
    <source>
        <dbReference type="ARBA" id="ARBA00023136"/>
    </source>
</evidence>
<comment type="function">
    <text evidence="9">Subunit of the oligosaccharyl transferase (OST) complex that catalyzes the initial transfer of a defined glycan (Glc(3)Man(9)GlcNAc(2) in eukaryotes) from the lipid carrier dolichol-pyrophosphate to an asparagine residue within an Asn-X-Ser/Thr consensus motif in nascent polypeptide chains, the first step in protein N-glycosylation. N-glycosylation occurs cotranslationally and the complex associates with the Sec61 complex at the channel-forming translocon complex that mediates protein translocation across the endoplasmic reticulum (ER).</text>
</comment>
<feature type="domain" description="OST48 N-terminal" evidence="11">
    <location>
        <begin position="429"/>
        <end position="658"/>
    </location>
</feature>
<feature type="compositionally biased region" description="Polar residues" evidence="10">
    <location>
        <begin position="235"/>
        <end position="244"/>
    </location>
</feature>
<name>A0AAV4JYQ9_9GAST</name>
<comment type="subcellular location">
    <subcellularLocation>
        <location evidence="1 9">Endoplasmic reticulum membrane</location>
        <topology evidence="1 9">Single-pass type I membrane protein</topology>
    </subcellularLocation>
</comment>
<feature type="compositionally biased region" description="Basic and acidic residues" evidence="10">
    <location>
        <begin position="206"/>
        <end position="220"/>
    </location>
</feature>
<dbReference type="AlphaFoldDB" id="A0AAV4JYQ9"/>
<keyword evidence="7 9" id="KW-1133">Transmembrane helix</keyword>
<feature type="compositionally biased region" description="Basic and acidic residues" evidence="10">
    <location>
        <begin position="134"/>
        <end position="149"/>
    </location>
</feature>
<feature type="region of interest" description="Disordered" evidence="10">
    <location>
        <begin position="359"/>
        <end position="401"/>
    </location>
</feature>
<reference evidence="13 14" key="1">
    <citation type="journal article" date="2021" name="Elife">
        <title>Chloroplast acquisition without the gene transfer in kleptoplastic sea slugs, Plakobranchus ocellatus.</title>
        <authorList>
            <person name="Maeda T."/>
            <person name="Takahashi S."/>
            <person name="Yoshida T."/>
            <person name="Shimamura S."/>
            <person name="Takaki Y."/>
            <person name="Nagai Y."/>
            <person name="Toyoda A."/>
            <person name="Suzuki Y."/>
            <person name="Arimoto A."/>
            <person name="Ishii H."/>
            <person name="Satoh N."/>
            <person name="Nishiyama T."/>
            <person name="Hasebe M."/>
            <person name="Maruyama T."/>
            <person name="Minagawa J."/>
            <person name="Obokata J."/>
            <person name="Shigenobu S."/>
        </authorList>
    </citation>
    <scope>NUCLEOTIDE SEQUENCE [LARGE SCALE GENOMIC DNA]</scope>
</reference>
<keyword evidence="5 9" id="KW-0812">Transmembrane</keyword>
<protein>
    <recommendedName>
        <fullName evidence="4 9">Dolichyl-diphosphooligosaccharide--protein glycosyltransferase 48 kDa subunit</fullName>
        <shortName evidence="9">Oligosaccharyl transferase 48 kDa subunit</shortName>
    </recommendedName>
</protein>
<feature type="domain" description="OST48 middle" evidence="12">
    <location>
        <begin position="672"/>
        <end position="808"/>
    </location>
</feature>
<dbReference type="PANTHER" id="PTHR10830:SF0">
    <property type="entry name" value="DOLICHYL-DIPHOSPHOOLIGOSACCHARIDE--PROTEIN GLYCOSYLTRANSFERASE 48 KDA SUBUNIT"/>
    <property type="match status" value="1"/>
</dbReference>
<organism evidence="13 14">
    <name type="scientific">Elysia marginata</name>
    <dbReference type="NCBI Taxonomy" id="1093978"/>
    <lineage>
        <taxon>Eukaryota</taxon>
        <taxon>Metazoa</taxon>
        <taxon>Spiralia</taxon>
        <taxon>Lophotrochozoa</taxon>
        <taxon>Mollusca</taxon>
        <taxon>Gastropoda</taxon>
        <taxon>Heterobranchia</taxon>
        <taxon>Euthyneura</taxon>
        <taxon>Panpulmonata</taxon>
        <taxon>Sacoglossa</taxon>
        <taxon>Placobranchoidea</taxon>
        <taxon>Plakobranchidae</taxon>
        <taxon>Elysia</taxon>
    </lineage>
</organism>
<evidence type="ECO:0000256" key="10">
    <source>
        <dbReference type="SAM" id="MobiDB-lite"/>
    </source>
</evidence>
<evidence type="ECO:0000259" key="11">
    <source>
        <dbReference type="Pfam" id="PF03345"/>
    </source>
</evidence>
<evidence type="ECO:0000256" key="4">
    <source>
        <dbReference type="ARBA" id="ARBA00013350"/>
    </source>
</evidence>
<evidence type="ECO:0000256" key="6">
    <source>
        <dbReference type="ARBA" id="ARBA00022824"/>
    </source>
</evidence>
<gene>
    <name evidence="13" type="ORF">ElyMa_007041900</name>
</gene>
<keyword evidence="6 9" id="KW-0256">Endoplasmic reticulum</keyword>
<keyword evidence="14" id="KW-1185">Reference proteome</keyword>
<dbReference type="GO" id="GO:0008250">
    <property type="term" value="C:oligosaccharyltransferase complex"/>
    <property type="evidence" value="ECO:0007669"/>
    <property type="project" value="TreeGrafter"/>
</dbReference>
<dbReference type="GO" id="GO:0018279">
    <property type="term" value="P:protein N-linked glycosylation via asparagine"/>
    <property type="evidence" value="ECO:0007669"/>
    <property type="project" value="UniProtKB-UniRule"/>
</dbReference>
<keyword evidence="8 9" id="KW-0472">Membrane</keyword>
<feature type="compositionally biased region" description="Basic and acidic residues" evidence="10">
    <location>
        <begin position="165"/>
        <end position="184"/>
    </location>
</feature>
<comment type="subunit">
    <text evidence="9">Component of the oligosaccharyltransferase (OST) complex.</text>
</comment>
<sequence>MTSYLGSYDGYERTRYVSPEKRYGTWRERSHERTVDLQKYAGYEKARSSPERVHRSWGNKSRDRAVDIQEYGGYERTRYVSPERGYGTWRERSHDRTVDLQEYAGYEKARPSPERACRSWGNKSRDQAVDLQEYRGNERARYVSPDRERRPRQRPSYAEDYVSPYRDDRNDNQFDLREVREGHNRYLYGKKRGDNYYQPTRPVKQLSEDHASSYRGDREGRKGHHRHAYEEESGDNNYQPTKPVNQPLEKGKQLEFVLKASAREIETANGGLSMMLESAVEGGSKKLEETTTKFSGMEGQLNKRMREVKRGRQVADSRENTCRTGSGVQILVQEAVHSIIHNVPGVVENVEDEQLEPKLSGIQEEEAKRSNTINSESPLGREMPLKSREPGAPGSHPKVEGLAQSLGSSYSCRNNVEDSRWNSQQGRGDQGFVLTFKTADDTSLALVKYGEFLYDNLVLFSPSVEEFGGSVDVSAITNFIDGGGNVLIAASSNIGDPMRELASECGVEFDEESSAVIDHLNYDVADDGKHTLIVAEPENLIKAPMIVGEKLNQPFLFRGVGMVSDPENPLVLSVLRASSTAYSYKPDEKIDEFPMAVGSSTLLVAALQARNNARVVFVGSLDFFSDKFFQASVQKADKGKKFDKSGNEALAMNLARWAFKVKGVLRVGEVAHHLKGEKTPPPSYTVMQQVDYSVVIEELVEDKWAPFKADDVQLEFVRIDPFVRTSLKPKGGKFSTSFKLPDVYGVYQFKVDYNRVGYTRLFSATQVSVRPLEHTQYERFIVSAYPYYASALSMMAGVFLLSFVFLHYKEDTKDKKE</sequence>
<evidence type="ECO:0000259" key="12">
    <source>
        <dbReference type="Pfam" id="PF23358"/>
    </source>
</evidence>
<feature type="transmembrane region" description="Helical" evidence="9">
    <location>
        <begin position="785"/>
        <end position="806"/>
    </location>
</feature>
<evidence type="ECO:0000256" key="9">
    <source>
        <dbReference type="RuleBase" id="RU361142"/>
    </source>
</evidence>
<comment type="pathway">
    <text evidence="2 9">Protein modification; protein glycosylation.</text>
</comment>